<dbReference type="SUPFAM" id="SSF50978">
    <property type="entry name" value="WD40 repeat-like"/>
    <property type="match status" value="1"/>
</dbReference>
<keyword evidence="3" id="KW-1185">Reference proteome</keyword>
<protein>
    <recommendedName>
        <fullName evidence="4">BCAS3 domain-containing protein</fullName>
    </recommendedName>
</protein>
<dbReference type="PANTHER" id="PTHR13268:SF0">
    <property type="entry name" value="BCAS3 MICROTUBULE ASSOCIATED CELL MIGRATION FACTOR"/>
    <property type="match status" value="1"/>
</dbReference>
<evidence type="ECO:0000256" key="1">
    <source>
        <dbReference type="SAM" id="MobiDB-lite"/>
    </source>
</evidence>
<accession>A0A420Y4W8</accession>
<feature type="region of interest" description="Disordered" evidence="1">
    <location>
        <begin position="652"/>
        <end position="672"/>
    </location>
</feature>
<feature type="region of interest" description="Disordered" evidence="1">
    <location>
        <begin position="1"/>
        <end position="127"/>
    </location>
</feature>
<dbReference type="Proteomes" id="UP000275385">
    <property type="component" value="Unassembled WGS sequence"/>
</dbReference>
<dbReference type="PANTHER" id="PTHR13268">
    <property type="entry name" value="BREAST CARCINOMA AMPLIFIED SEQUENCE 3"/>
    <property type="match status" value="1"/>
</dbReference>
<proteinExistence type="predicted"/>
<evidence type="ECO:0000313" key="2">
    <source>
        <dbReference type="EMBL" id="RKU42877.1"/>
    </source>
</evidence>
<dbReference type="OrthoDB" id="3938623at2759"/>
<sequence>MEGSPGNLISLAGSPPTQPSSYEDGRAPLSGWSSPRRFHGLPLGASPPVGSPPLRAGTRPSSIQRETRTATPDLQTHAGLVAAARRNSTHSSQFNRPRLSPNPPLPHQPQAHFYGAPDLDSFDPQPRLGMKAGERGYYFGFDTLRAPGSHDHGPGKDNVVIAGYEGGLEVYSIGQRGREHVASLQGLRGGVVQAKILPFVVPGVDSLPLVAVVVHGPAFPVPDETGEGDYDAVSEDRSDAISNINQDVTLKDGGTSRQSPGYIDAYQTTVEIYSLKTNQRVAVLLEAPKVPLRTPITSPLFRAPPPSGAFNIKADLDSIVVSSGESGECWVYRQMTIPSHIPGEGVGLRFVCVGKVWTSLQHALKDETAEAQRSGEIPTQTLQRPQSAILSLKSGWIAYCPAAPQSHLALRAFVGTPVYGKAPLLSSLTPPHLPPVNAEVDSPVPESVVNKIMRDATQGILEGSRLVAKHGLRAWQGWWDPQAAQAARSPPSTQGWLAGHAARQEIIQFPPTHGTSAAPALPKEPGLVSVLSVESFGTSNSLHPTATFQVPHGCSFLALSPSGQMLFTASSKGDVQTVWDLMRTENTKSSAQQSSAAKSAGNKRIRQVAQFSRMTIARIVDVAWTKPSGERAAIVTERGTVHLFELPSSAFTWPPPRRRSTEANGQAPGAESGTSAVAMASSALNSVREVARPLMSRPRRSASNVAPLTSSGLVSQAAYGGKAIAVGISHSLGRTVEQIRRTGDNRVSLPNSARFPEPSCVAWVTKRKGHHLYVLGDGLVRTFPTKTRKVEDGEGKRRVVRLAREKDYNLPRLPDDQISLLVKAYLDPEDYPGVTETLSAGNHVVLDSRTNAEDLFNYDAGSAIPQAEIESSAPYQPFHTDRRVALYEYTVNDSVVAPGVDSLANELAAATLDEDPVTGKTSRRKHQERLQRRAESPAVDEAWVFGQPVNATKLDLGTNWVDEEESFNLASGDLRALPASAIETVYHHVGANDDQIVVTTRRRKGASRATDHDDDGFFEDDCEVLDFADQRV</sequence>
<dbReference type="InterPro" id="IPR036322">
    <property type="entry name" value="WD40_repeat_dom_sf"/>
</dbReference>
<name>A0A420Y4W8_9PEZI</name>
<feature type="compositionally biased region" description="Polar residues" evidence="1">
    <location>
        <begin position="59"/>
        <end position="74"/>
    </location>
</feature>
<evidence type="ECO:0000313" key="3">
    <source>
        <dbReference type="Proteomes" id="UP000275385"/>
    </source>
</evidence>
<evidence type="ECO:0008006" key="4">
    <source>
        <dbReference type="Google" id="ProtNLM"/>
    </source>
</evidence>
<dbReference type="GO" id="GO:0042594">
    <property type="term" value="P:response to starvation"/>
    <property type="evidence" value="ECO:0007669"/>
    <property type="project" value="TreeGrafter"/>
</dbReference>
<dbReference type="InterPro" id="IPR015943">
    <property type="entry name" value="WD40/YVTN_repeat-like_dom_sf"/>
</dbReference>
<dbReference type="STRING" id="177199.A0A420Y4W8"/>
<organism evidence="2 3">
    <name type="scientific">Coniochaeta pulveracea</name>
    <dbReference type="NCBI Taxonomy" id="177199"/>
    <lineage>
        <taxon>Eukaryota</taxon>
        <taxon>Fungi</taxon>
        <taxon>Dikarya</taxon>
        <taxon>Ascomycota</taxon>
        <taxon>Pezizomycotina</taxon>
        <taxon>Sordariomycetes</taxon>
        <taxon>Sordariomycetidae</taxon>
        <taxon>Coniochaetales</taxon>
        <taxon>Coniochaetaceae</taxon>
        <taxon>Coniochaeta</taxon>
    </lineage>
</organism>
<reference evidence="2 3" key="1">
    <citation type="submission" date="2018-08" db="EMBL/GenBank/DDBJ databases">
        <title>Draft genome of the lignicolous fungus Coniochaeta pulveracea.</title>
        <authorList>
            <person name="Borstlap C.J."/>
            <person name="De Witt R.N."/>
            <person name="Botha A."/>
            <person name="Volschenk H."/>
        </authorList>
    </citation>
    <scope>NUCLEOTIDE SEQUENCE [LARGE SCALE GENOMIC DNA]</scope>
    <source>
        <strain evidence="2 3">CAB683</strain>
    </source>
</reference>
<dbReference type="InterPro" id="IPR045142">
    <property type="entry name" value="BCAS3-like"/>
</dbReference>
<dbReference type="GO" id="GO:0005737">
    <property type="term" value="C:cytoplasm"/>
    <property type="evidence" value="ECO:0007669"/>
    <property type="project" value="TreeGrafter"/>
</dbReference>
<dbReference type="EMBL" id="QVQW01000050">
    <property type="protein sequence ID" value="RKU42877.1"/>
    <property type="molecule type" value="Genomic_DNA"/>
</dbReference>
<dbReference type="Gene3D" id="2.130.10.10">
    <property type="entry name" value="YVTN repeat-like/Quinoprotein amine dehydrogenase"/>
    <property type="match status" value="1"/>
</dbReference>
<comment type="caution">
    <text evidence="2">The sequence shown here is derived from an EMBL/GenBank/DDBJ whole genome shotgun (WGS) entry which is preliminary data.</text>
</comment>
<dbReference type="AlphaFoldDB" id="A0A420Y4W8"/>
<dbReference type="GO" id="GO:0006914">
    <property type="term" value="P:autophagy"/>
    <property type="evidence" value="ECO:0007669"/>
    <property type="project" value="InterPro"/>
</dbReference>
<gene>
    <name evidence="2" type="ORF">DL546_005475</name>
</gene>